<dbReference type="Proteomes" id="UP001274830">
    <property type="component" value="Unassembled WGS sequence"/>
</dbReference>
<gene>
    <name evidence="8" type="ORF">LTR78_006855</name>
</gene>
<evidence type="ECO:0000256" key="1">
    <source>
        <dbReference type="ARBA" id="ARBA00004141"/>
    </source>
</evidence>
<evidence type="ECO:0000256" key="2">
    <source>
        <dbReference type="ARBA" id="ARBA00022692"/>
    </source>
</evidence>
<dbReference type="PROSITE" id="PS50922">
    <property type="entry name" value="TLC"/>
    <property type="match status" value="1"/>
</dbReference>
<comment type="subcellular location">
    <subcellularLocation>
        <location evidence="1">Membrane</location>
        <topology evidence="1">Multi-pass membrane protein</topology>
    </subcellularLocation>
</comment>
<dbReference type="GO" id="GO:0055088">
    <property type="term" value="P:lipid homeostasis"/>
    <property type="evidence" value="ECO:0007669"/>
    <property type="project" value="TreeGrafter"/>
</dbReference>
<dbReference type="AlphaFoldDB" id="A0AAE1BZC4"/>
<dbReference type="InterPro" id="IPR006634">
    <property type="entry name" value="TLC-dom"/>
</dbReference>
<dbReference type="PANTHER" id="PTHR13439">
    <property type="entry name" value="CT120 PROTEIN"/>
    <property type="match status" value="1"/>
</dbReference>
<feature type="transmembrane region" description="Helical" evidence="6">
    <location>
        <begin position="115"/>
        <end position="134"/>
    </location>
</feature>
<dbReference type="Pfam" id="PF03798">
    <property type="entry name" value="TRAM_LAG1_CLN8"/>
    <property type="match status" value="1"/>
</dbReference>
<dbReference type="InterPro" id="IPR050846">
    <property type="entry name" value="TLCD"/>
</dbReference>
<comment type="caution">
    <text evidence="8">The sequence shown here is derived from an EMBL/GenBank/DDBJ whole genome shotgun (WGS) entry which is preliminary data.</text>
</comment>
<reference evidence="8" key="1">
    <citation type="submission" date="2023-07" db="EMBL/GenBank/DDBJ databases">
        <title>Black Yeasts Isolated from many extreme environments.</title>
        <authorList>
            <person name="Coleine C."/>
            <person name="Stajich J.E."/>
            <person name="Selbmann L."/>
        </authorList>
    </citation>
    <scope>NUCLEOTIDE SEQUENCE</scope>
    <source>
        <strain evidence="8">CCFEE 5485</strain>
    </source>
</reference>
<feature type="transmembrane region" description="Helical" evidence="6">
    <location>
        <begin position="146"/>
        <end position="165"/>
    </location>
</feature>
<evidence type="ECO:0000256" key="6">
    <source>
        <dbReference type="SAM" id="Phobius"/>
    </source>
</evidence>
<sequence length="399" mass="44875">MRDPFPIPPPELLVRVVKPFADALSLSTLPLHAHEVLFALGLYTFTCTVVSPWLSNSFYPQRYKALDRRTKVSWDVHVVSFVQSCIICSLSLYIILFDEDRHTWRGANAWEKRVWGYSGATGLCQSFALGYFLWDLTICAWRVDIFGWGMLAHAISAVSVFALGYRPFCYFWAPVFLLYELSSPFLNIHWFCDKVGLTGSTIQAVNGAVLTFSFFGCRIVWGIYNSFNTFHDIYSAYTAGHANAPLLTSDSNMRTSVSGDMGIYYDNGRQERAFMGEQYLPLWLPAIYLASNLVLNALNIWWFYKMVATIRKRFDPPFGTKGVGPDILYYEPGSRVRTMTDSVKDTVQAAKEKVGLSVGAAAADPDEIDVQRGVYADGTRSVEVTGTTTRGSVRSRRKA</sequence>
<feature type="transmembrane region" description="Helical" evidence="6">
    <location>
        <begin position="204"/>
        <end position="224"/>
    </location>
</feature>
<accession>A0AAE1BZC4</accession>
<keyword evidence="9" id="KW-1185">Reference proteome</keyword>
<name>A0AAE1BZC4_9PEZI</name>
<feature type="domain" description="TLC" evidence="7">
    <location>
        <begin position="69"/>
        <end position="315"/>
    </location>
</feature>
<dbReference type="GO" id="GO:0016020">
    <property type="term" value="C:membrane"/>
    <property type="evidence" value="ECO:0007669"/>
    <property type="project" value="UniProtKB-SubCell"/>
</dbReference>
<keyword evidence="4 5" id="KW-0472">Membrane</keyword>
<keyword evidence="2 5" id="KW-0812">Transmembrane</keyword>
<dbReference type="PANTHER" id="PTHR13439:SF0">
    <property type="entry name" value="TOPOISOMERASE I DAMAGE AFFECTED PROTEIN 4"/>
    <property type="match status" value="1"/>
</dbReference>
<evidence type="ECO:0000256" key="5">
    <source>
        <dbReference type="PROSITE-ProRule" id="PRU00205"/>
    </source>
</evidence>
<feature type="transmembrane region" description="Helical" evidence="6">
    <location>
        <begin position="36"/>
        <end position="55"/>
    </location>
</feature>
<evidence type="ECO:0000259" key="7">
    <source>
        <dbReference type="PROSITE" id="PS50922"/>
    </source>
</evidence>
<dbReference type="SMART" id="SM00724">
    <property type="entry name" value="TLC"/>
    <property type="match status" value="1"/>
</dbReference>
<evidence type="ECO:0000313" key="9">
    <source>
        <dbReference type="Proteomes" id="UP001274830"/>
    </source>
</evidence>
<evidence type="ECO:0000313" key="8">
    <source>
        <dbReference type="EMBL" id="KAK3673310.1"/>
    </source>
</evidence>
<evidence type="ECO:0000256" key="4">
    <source>
        <dbReference type="ARBA" id="ARBA00023136"/>
    </source>
</evidence>
<proteinExistence type="predicted"/>
<feature type="transmembrane region" description="Helical" evidence="6">
    <location>
        <begin position="282"/>
        <end position="304"/>
    </location>
</feature>
<dbReference type="EMBL" id="JAUTXT010000026">
    <property type="protein sequence ID" value="KAK3673310.1"/>
    <property type="molecule type" value="Genomic_DNA"/>
</dbReference>
<organism evidence="8 9">
    <name type="scientific">Recurvomyces mirabilis</name>
    <dbReference type="NCBI Taxonomy" id="574656"/>
    <lineage>
        <taxon>Eukaryota</taxon>
        <taxon>Fungi</taxon>
        <taxon>Dikarya</taxon>
        <taxon>Ascomycota</taxon>
        <taxon>Pezizomycotina</taxon>
        <taxon>Dothideomycetes</taxon>
        <taxon>Dothideomycetidae</taxon>
        <taxon>Mycosphaerellales</taxon>
        <taxon>Teratosphaeriaceae</taxon>
        <taxon>Recurvomyces</taxon>
    </lineage>
</organism>
<protein>
    <recommendedName>
        <fullName evidence="7">TLC domain-containing protein</fullName>
    </recommendedName>
</protein>
<feature type="transmembrane region" description="Helical" evidence="6">
    <location>
        <begin position="76"/>
        <end position="95"/>
    </location>
</feature>
<dbReference type="GO" id="GO:0005783">
    <property type="term" value="C:endoplasmic reticulum"/>
    <property type="evidence" value="ECO:0007669"/>
    <property type="project" value="TreeGrafter"/>
</dbReference>
<keyword evidence="3 6" id="KW-1133">Transmembrane helix</keyword>
<feature type="transmembrane region" description="Helical" evidence="6">
    <location>
        <begin position="171"/>
        <end position="192"/>
    </location>
</feature>
<evidence type="ECO:0000256" key="3">
    <source>
        <dbReference type="ARBA" id="ARBA00022989"/>
    </source>
</evidence>